<feature type="transmembrane region" description="Helical" evidence="11">
    <location>
        <begin position="670"/>
        <end position="691"/>
    </location>
</feature>
<keyword evidence="7" id="KW-0675">Receptor</keyword>
<evidence type="ECO:0000256" key="4">
    <source>
        <dbReference type="ARBA" id="ARBA00022989"/>
    </source>
</evidence>
<sequence>MSRCLWLISAIVATVYAHPQGFNQWLPPFNESARIYELCTNEMDDVILLRPDLPRIKFYMEKYVLCYPDFAKFVPKKDHGLVWLMRSLRFCEVNQIFAYSRYAHTYHRDFQTMFLKYAYAVICDKGRLVPKDELFNLYLYSSLFRALYERDNADRMLICQRISDVYSNLYSRCYVPHVEKRQKKIDERCSGQSTPLLKFPSLFQRFSRHCDDFSQFINTTLAVSNMGLALADDILYMNLLSANMVSNIHSDSELPSLVLKTRLLLQHFSLAAIKLWKQIDKVRKCRQYIIKEVERNETANSNETDEARQDPDNFEKLRSDRISAQITHSCCPHSNTHICDLNNDRKYRALANRAWRSFYVELCLLVLVVFNTVLLAVLLLKTKRSLSTATVLFVFNIMFSNLLFFSSFLFFMRDLFDDAPYGNVNEDYMEKSPELVVAETLQTHLFASDEFRYYPLLRKHLIQETLYSLAQNGSLTGLIHLLVLVLVVISRSMAGKSIHLSRVSVISVFACVWAMLIISHILFSTVQINAIQYLDELFSTLSRGKTYLQCEVTPRSNYEEIAGQCDRTAVFHTFGPYLLRGHTLFTLLFLAASILIFTITITYHFRIRRQHDFIHSGLRDQSPHRRREKLFHTLIVSIATFFVSVLGQTYIEIAVFWVDDREEVATLTKWYHFARIAAFVDPVLNPLIVVARTPALRRQLRSQWTTVRSRASEQLTKTRRTGSERGSLRRTGSMQRRCQVEVKLLKPDRPEGLLRRASRACSLRKSQDSQTHNSVV</sequence>
<dbReference type="InterPro" id="IPR017452">
    <property type="entry name" value="GPCR_Rhodpsn_7TM"/>
</dbReference>
<feature type="transmembrane region" description="Helical" evidence="11">
    <location>
        <begin position="584"/>
        <end position="605"/>
    </location>
</feature>
<keyword evidence="15" id="KW-1185">Reference proteome</keyword>
<feature type="domain" description="G-protein coupled receptors family 1 profile" evidence="13">
    <location>
        <begin position="370"/>
        <end position="689"/>
    </location>
</feature>
<keyword evidence="2" id="KW-1003">Cell membrane</keyword>
<dbReference type="SUPFAM" id="SSF81321">
    <property type="entry name" value="Family A G protein-coupled receptor-like"/>
    <property type="match status" value="1"/>
</dbReference>
<feature type="transmembrane region" description="Helical" evidence="11">
    <location>
        <begin position="358"/>
        <end position="380"/>
    </location>
</feature>
<evidence type="ECO:0000256" key="8">
    <source>
        <dbReference type="ARBA" id="ARBA00023180"/>
    </source>
</evidence>
<feature type="transmembrane region" description="Helical" evidence="11">
    <location>
        <begin position="392"/>
        <end position="412"/>
    </location>
</feature>
<feature type="chain" id="PRO_5041213168" description="G-protein coupled receptors family 1 profile domain-containing protein" evidence="12">
    <location>
        <begin position="18"/>
        <end position="776"/>
    </location>
</feature>
<name>A0AA36GM76_CYLNA</name>
<proteinExistence type="predicted"/>
<evidence type="ECO:0000256" key="10">
    <source>
        <dbReference type="SAM" id="MobiDB-lite"/>
    </source>
</evidence>
<evidence type="ECO:0000259" key="13">
    <source>
        <dbReference type="PROSITE" id="PS50262"/>
    </source>
</evidence>
<evidence type="ECO:0000256" key="6">
    <source>
        <dbReference type="ARBA" id="ARBA00023136"/>
    </source>
</evidence>
<feature type="transmembrane region" description="Helical" evidence="11">
    <location>
        <begin position="466"/>
        <end position="488"/>
    </location>
</feature>
<feature type="region of interest" description="Disordered" evidence="10">
    <location>
        <begin position="711"/>
        <end position="735"/>
    </location>
</feature>
<keyword evidence="6 11" id="KW-0472">Membrane</keyword>
<keyword evidence="12" id="KW-0732">Signal</keyword>
<accession>A0AA36GM76</accession>
<dbReference type="PANTHER" id="PTHR24246:SF27">
    <property type="entry name" value="ADENOSINE RECEPTOR, ISOFORM A"/>
    <property type="match status" value="1"/>
</dbReference>
<evidence type="ECO:0000313" key="15">
    <source>
        <dbReference type="Proteomes" id="UP001176961"/>
    </source>
</evidence>
<dbReference type="PROSITE" id="PS50262">
    <property type="entry name" value="G_PROTEIN_RECEP_F1_2"/>
    <property type="match status" value="1"/>
</dbReference>
<gene>
    <name evidence="14" type="ORF">CYNAS_LOCUS6594</name>
</gene>
<comment type="subcellular location">
    <subcellularLocation>
        <location evidence="1">Cell membrane</location>
        <topology evidence="1">Multi-pass membrane protein</topology>
    </subcellularLocation>
</comment>
<evidence type="ECO:0000256" key="11">
    <source>
        <dbReference type="SAM" id="Phobius"/>
    </source>
</evidence>
<evidence type="ECO:0000256" key="12">
    <source>
        <dbReference type="SAM" id="SignalP"/>
    </source>
</evidence>
<dbReference type="GO" id="GO:0004930">
    <property type="term" value="F:G protein-coupled receptor activity"/>
    <property type="evidence" value="ECO:0007669"/>
    <property type="project" value="UniProtKB-KW"/>
</dbReference>
<feature type="signal peptide" evidence="12">
    <location>
        <begin position="1"/>
        <end position="17"/>
    </location>
</feature>
<organism evidence="14 15">
    <name type="scientific">Cylicocyclus nassatus</name>
    <name type="common">Nematode worm</name>
    <dbReference type="NCBI Taxonomy" id="53992"/>
    <lineage>
        <taxon>Eukaryota</taxon>
        <taxon>Metazoa</taxon>
        <taxon>Ecdysozoa</taxon>
        <taxon>Nematoda</taxon>
        <taxon>Chromadorea</taxon>
        <taxon>Rhabditida</taxon>
        <taxon>Rhabditina</taxon>
        <taxon>Rhabditomorpha</taxon>
        <taxon>Strongyloidea</taxon>
        <taxon>Strongylidae</taxon>
        <taxon>Cylicocyclus</taxon>
    </lineage>
</organism>
<dbReference type="Gene3D" id="1.20.1070.10">
    <property type="entry name" value="Rhodopsin 7-helix transmembrane proteins"/>
    <property type="match status" value="1"/>
</dbReference>
<evidence type="ECO:0000256" key="7">
    <source>
        <dbReference type="ARBA" id="ARBA00023170"/>
    </source>
</evidence>
<evidence type="ECO:0000313" key="14">
    <source>
        <dbReference type="EMBL" id="CAJ0594611.1"/>
    </source>
</evidence>
<keyword evidence="4 11" id="KW-1133">Transmembrane helix</keyword>
<dbReference type="EMBL" id="CATQJL010000112">
    <property type="protein sequence ID" value="CAJ0594611.1"/>
    <property type="molecule type" value="Genomic_DNA"/>
</dbReference>
<protein>
    <recommendedName>
        <fullName evidence="13">G-protein coupled receptors family 1 profile domain-containing protein</fullName>
    </recommendedName>
</protein>
<evidence type="ECO:0000256" key="2">
    <source>
        <dbReference type="ARBA" id="ARBA00022475"/>
    </source>
</evidence>
<feature type="transmembrane region" description="Helical" evidence="11">
    <location>
        <begin position="634"/>
        <end position="658"/>
    </location>
</feature>
<keyword evidence="5" id="KW-0297">G-protein coupled receptor</keyword>
<keyword evidence="8" id="KW-0325">Glycoprotein</keyword>
<evidence type="ECO:0000256" key="1">
    <source>
        <dbReference type="ARBA" id="ARBA00004651"/>
    </source>
</evidence>
<evidence type="ECO:0000256" key="3">
    <source>
        <dbReference type="ARBA" id="ARBA00022692"/>
    </source>
</evidence>
<reference evidence="14" key="1">
    <citation type="submission" date="2023-07" db="EMBL/GenBank/DDBJ databases">
        <authorList>
            <consortium name="CYATHOMIX"/>
        </authorList>
    </citation>
    <scope>NUCLEOTIDE SEQUENCE</scope>
    <source>
        <strain evidence="14">N/A</strain>
    </source>
</reference>
<keyword evidence="9" id="KW-0807">Transducer</keyword>
<dbReference type="PANTHER" id="PTHR24246">
    <property type="entry name" value="OLFACTORY RECEPTOR AND ADENOSINE RECEPTOR"/>
    <property type="match status" value="1"/>
</dbReference>
<dbReference type="GO" id="GO:0005886">
    <property type="term" value="C:plasma membrane"/>
    <property type="evidence" value="ECO:0007669"/>
    <property type="project" value="UniProtKB-SubCell"/>
</dbReference>
<dbReference type="Proteomes" id="UP001176961">
    <property type="component" value="Unassembled WGS sequence"/>
</dbReference>
<evidence type="ECO:0000256" key="9">
    <source>
        <dbReference type="ARBA" id="ARBA00023224"/>
    </source>
</evidence>
<keyword evidence="3 11" id="KW-0812">Transmembrane</keyword>
<feature type="transmembrane region" description="Helical" evidence="11">
    <location>
        <begin position="500"/>
        <end position="523"/>
    </location>
</feature>
<evidence type="ECO:0000256" key="5">
    <source>
        <dbReference type="ARBA" id="ARBA00023040"/>
    </source>
</evidence>
<comment type="caution">
    <text evidence="14">The sequence shown here is derived from an EMBL/GenBank/DDBJ whole genome shotgun (WGS) entry which is preliminary data.</text>
</comment>
<dbReference type="AlphaFoldDB" id="A0AA36GM76"/>